<keyword evidence="2" id="KW-1185">Reference proteome</keyword>
<organism evidence="1 2">
    <name type="scientific">Pseudocercospora fuligena</name>
    <dbReference type="NCBI Taxonomy" id="685502"/>
    <lineage>
        <taxon>Eukaryota</taxon>
        <taxon>Fungi</taxon>
        <taxon>Dikarya</taxon>
        <taxon>Ascomycota</taxon>
        <taxon>Pezizomycotina</taxon>
        <taxon>Dothideomycetes</taxon>
        <taxon>Dothideomycetidae</taxon>
        <taxon>Mycosphaerellales</taxon>
        <taxon>Mycosphaerellaceae</taxon>
        <taxon>Pseudocercospora</taxon>
    </lineage>
</organism>
<reference evidence="1" key="1">
    <citation type="submission" date="2020-04" db="EMBL/GenBank/DDBJ databases">
        <title>Draft genome resource of the tomato pathogen Pseudocercospora fuligena.</title>
        <authorList>
            <person name="Zaccaron A."/>
        </authorList>
    </citation>
    <scope>NUCLEOTIDE SEQUENCE</scope>
    <source>
        <strain evidence="1">PF001</strain>
    </source>
</reference>
<dbReference type="AlphaFoldDB" id="A0A8H6RBH8"/>
<sequence>MTACAVTAEAARTYSRRDAVPLRRQKQVCLHTDIGLVVMVDGTCSDRPELRWSTSFLDRHSDWLRQCNCEG</sequence>
<dbReference type="EMBL" id="JABCIY010000241">
    <property type="protein sequence ID" value="KAF7186981.1"/>
    <property type="molecule type" value="Genomic_DNA"/>
</dbReference>
<protein>
    <submittedName>
        <fullName evidence="1">Uncharacterized protein</fullName>
    </submittedName>
</protein>
<evidence type="ECO:0000313" key="1">
    <source>
        <dbReference type="EMBL" id="KAF7186981.1"/>
    </source>
</evidence>
<evidence type="ECO:0000313" key="2">
    <source>
        <dbReference type="Proteomes" id="UP000660729"/>
    </source>
</evidence>
<comment type="caution">
    <text evidence="1">The sequence shown here is derived from an EMBL/GenBank/DDBJ whole genome shotgun (WGS) entry which is preliminary data.</text>
</comment>
<gene>
    <name evidence="1" type="ORF">HII31_11590</name>
</gene>
<accession>A0A8H6RBH8</accession>
<dbReference type="Proteomes" id="UP000660729">
    <property type="component" value="Unassembled WGS sequence"/>
</dbReference>
<name>A0A8H6RBH8_9PEZI</name>
<proteinExistence type="predicted"/>